<keyword evidence="3" id="KW-1185">Reference proteome</keyword>
<sequence length="214" mass="22824">MGRLLIALGALAAGALLVPGDAAAQRGFRGGFPGGGVGIGRIGGMGGIGGIGRVGGFGGFRGIGAPMGGFRAGTIGGFRPGPAYGWRTAELVSPGFGAAAIARPGIGYRPAIGAYGWRGPGYRPYPYYRGAYGWRYPYYGYYRRGWGYPYYYGGALAAGLAIGALSYPYNYGYPYDYSYPYYGATYGGDCYLVRRRVVDQWGRVFIRRVQVCDY</sequence>
<evidence type="ECO:0000313" key="2">
    <source>
        <dbReference type="EMBL" id="RDI52240.1"/>
    </source>
</evidence>
<keyword evidence="1" id="KW-0732">Signal</keyword>
<accession>A0A370HC51</accession>
<feature type="signal peptide" evidence="1">
    <location>
        <begin position="1"/>
        <end position="24"/>
    </location>
</feature>
<organism evidence="2 3">
    <name type="scientific">Microvirga subterranea</name>
    <dbReference type="NCBI Taxonomy" id="186651"/>
    <lineage>
        <taxon>Bacteria</taxon>
        <taxon>Pseudomonadati</taxon>
        <taxon>Pseudomonadota</taxon>
        <taxon>Alphaproteobacteria</taxon>
        <taxon>Hyphomicrobiales</taxon>
        <taxon>Methylobacteriaceae</taxon>
        <taxon>Microvirga</taxon>
    </lineage>
</organism>
<dbReference type="AlphaFoldDB" id="A0A370HC51"/>
<comment type="caution">
    <text evidence="2">The sequence shown here is derived from an EMBL/GenBank/DDBJ whole genome shotgun (WGS) entry which is preliminary data.</text>
</comment>
<dbReference type="Proteomes" id="UP000254925">
    <property type="component" value="Unassembled WGS sequence"/>
</dbReference>
<protein>
    <submittedName>
        <fullName evidence="2">Uncharacterized protein</fullName>
    </submittedName>
</protein>
<gene>
    <name evidence="2" type="ORF">DES45_1162</name>
</gene>
<evidence type="ECO:0000313" key="3">
    <source>
        <dbReference type="Proteomes" id="UP000254925"/>
    </source>
</evidence>
<proteinExistence type="predicted"/>
<feature type="chain" id="PRO_5016785823" evidence="1">
    <location>
        <begin position="25"/>
        <end position="214"/>
    </location>
</feature>
<reference evidence="2 3" key="1">
    <citation type="submission" date="2018-07" db="EMBL/GenBank/DDBJ databases">
        <title>Genomic Encyclopedia of Type Strains, Phase IV (KMG-IV): sequencing the most valuable type-strain genomes for metagenomic binning, comparative biology and taxonomic classification.</title>
        <authorList>
            <person name="Goeker M."/>
        </authorList>
    </citation>
    <scope>NUCLEOTIDE SEQUENCE [LARGE SCALE GENOMIC DNA]</scope>
    <source>
        <strain evidence="2 3">DSM 14364</strain>
    </source>
</reference>
<evidence type="ECO:0000256" key="1">
    <source>
        <dbReference type="SAM" id="SignalP"/>
    </source>
</evidence>
<dbReference type="EMBL" id="QQBB01000016">
    <property type="protein sequence ID" value="RDI52240.1"/>
    <property type="molecule type" value="Genomic_DNA"/>
</dbReference>
<name>A0A370HC51_9HYPH</name>